<evidence type="ECO:0000313" key="1">
    <source>
        <dbReference type="EMBL" id="QWU14812.1"/>
    </source>
</evidence>
<name>A0ABX8HCS1_9BACL</name>
<dbReference type="EMBL" id="CP076607">
    <property type="protein sequence ID" value="QWU14812.1"/>
    <property type="molecule type" value="Genomic_DNA"/>
</dbReference>
<dbReference type="RefSeq" id="WP_216700412.1">
    <property type="nucleotide sequence ID" value="NZ_CP076607.1"/>
</dbReference>
<dbReference type="Proteomes" id="UP000683429">
    <property type="component" value="Chromosome"/>
</dbReference>
<gene>
    <name evidence="1" type="ORF">KP014_23260</name>
</gene>
<accession>A0ABX8HCS1</accession>
<proteinExistence type="predicted"/>
<reference evidence="1 2" key="1">
    <citation type="submission" date="2021-06" db="EMBL/GenBank/DDBJ databases">
        <title>Whole genome sequence of Paenibacillus sophorae DSM23020 for comparative genomics.</title>
        <authorList>
            <person name="Kim M.-J."/>
            <person name="Lee G."/>
            <person name="Shin J.-H."/>
        </authorList>
    </citation>
    <scope>NUCLEOTIDE SEQUENCE [LARGE SCALE GENOMIC DNA]</scope>
    <source>
        <strain evidence="1 2">DSM 23020</strain>
    </source>
</reference>
<organism evidence="1 2">
    <name type="scientific">Paenibacillus sophorae</name>
    <dbReference type="NCBI Taxonomy" id="1333845"/>
    <lineage>
        <taxon>Bacteria</taxon>
        <taxon>Bacillati</taxon>
        <taxon>Bacillota</taxon>
        <taxon>Bacilli</taxon>
        <taxon>Bacillales</taxon>
        <taxon>Paenibacillaceae</taxon>
        <taxon>Paenibacillus</taxon>
    </lineage>
</organism>
<evidence type="ECO:0000313" key="2">
    <source>
        <dbReference type="Proteomes" id="UP000683429"/>
    </source>
</evidence>
<keyword evidence="2" id="KW-1185">Reference proteome</keyword>
<sequence>MIIVQVFSQGRSANNKIPVIPWNGGRFAPTEAGISLGDAESLFERFGE</sequence>
<protein>
    <submittedName>
        <fullName evidence="1">Uncharacterized protein</fullName>
    </submittedName>
</protein>